<proteinExistence type="predicted"/>
<dbReference type="InParanoid" id="A0A1Y2BEM6"/>
<gene>
    <name evidence="1" type="ORF">BCR39DRAFT_522401</name>
</gene>
<accession>A0A1Y2BEM6</accession>
<sequence length="436" mass="48845">MFTPYQHISVFRFEFFQLDPHPGTNTWEPLVHPDAALPYIELAVPEVHETHTIVITPGPDGRIMIQIVPMPDYRHNYVAVFDWKAGVCLGLVWSPDEPGLSYSFDFLTPDIIVVATSHDIADSSAPTKSLEALTLDEESERAPEHLAVRFFKLLDYAESMDPMEKLVLSPPGTPVAGWRLNEVYPATPLSALLFPPLRRGRSTWYGVWEAWYQPTSFTLNVPSTYDGRGILSFVFGGDHEAPAFDGLQEDLTHALGAIDISLLSGLLNEGRLVQWDEWRHAVHLMTSSGGFTAAHDTRTVEVIEEETTQDDTSKWLITIRDYIKASSTSAAFATQHAEAQVQPLIEMEALDIQEDTLTDPIPSLLRQVSPPSRVSASTGIPPQRHMFSADEIHAHLDHVAVSFELEVSARDELRWVLYDGDRIILSFPDSVKVIYF</sequence>
<evidence type="ECO:0000313" key="2">
    <source>
        <dbReference type="Proteomes" id="UP000193986"/>
    </source>
</evidence>
<dbReference type="AlphaFoldDB" id="A0A1Y2BEM6"/>
<reference evidence="1 2" key="1">
    <citation type="submission" date="2016-07" db="EMBL/GenBank/DDBJ databases">
        <title>Pervasive Adenine N6-methylation of Active Genes in Fungi.</title>
        <authorList>
            <consortium name="DOE Joint Genome Institute"/>
            <person name="Mondo S.J."/>
            <person name="Dannebaum R.O."/>
            <person name="Kuo R.C."/>
            <person name="Labutti K."/>
            <person name="Haridas S."/>
            <person name="Kuo A."/>
            <person name="Salamov A."/>
            <person name="Ahrendt S.R."/>
            <person name="Lipzen A."/>
            <person name="Sullivan W."/>
            <person name="Andreopoulos W.B."/>
            <person name="Clum A."/>
            <person name="Lindquist E."/>
            <person name="Daum C."/>
            <person name="Ramamoorthy G.K."/>
            <person name="Gryganskyi A."/>
            <person name="Culley D."/>
            <person name="Magnuson J.K."/>
            <person name="James T.Y."/>
            <person name="O'Malley M.A."/>
            <person name="Stajich J.E."/>
            <person name="Spatafora J.W."/>
            <person name="Visel A."/>
            <person name="Grigoriev I.V."/>
        </authorList>
    </citation>
    <scope>NUCLEOTIDE SEQUENCE [LARGE SCALE GENOMIC DNA]</scope>
    <source>
        <strain evidence="1 2">68-887.2</strain>
    </source>
</reference>
<organism evidence="1 2">
    <name type="scientific">Naematelia encephala</name>
    <dbReference type="NCBI Taxonomy" id="71784"/>
    <lineage>
        <taxon>Eukaryota</taxon>
        <taxon>Fungi</taxon>
        <taxon>Dikarya</taxon>
        <taxon>Basidiomycota</taxon>
        <taxon>Agaricomycotina</taxon>
        <taxon>Tremellomycetes</taxon>
        <taxon>Tremellales</taxon>
        <taxon>Naemateliaceae</taxon>
        <taxon>Naematelia</taxon>
    </lineage>
</organism>
<dbReference type="Proteomes" id="UP000193986">
    <property type="component" value="Unassembled WGS sequence"/>
</dbReference>
<dbReference type="OrthoDB" id="2564566at2759"/>
<protein>
    <submittedName>
        <fullName evidence="1">Uncharacterized protein</fullName>
    </submittedName>
</protein>
<name>A0A1Y2BEM6_9TREE</name>
<dbReference type="EMBL" id="MCFC01000008">
    <property type="protein sequence ID" value="ORY32927.1"/>
    <property type="molecule type" value="Genomic_DNA"/>
</dbReference>
<comment type="caution">
    <text evidence="1">The sequence shown here is derived from an EMBL/GenBank/DDBJ whole genome shotgun (WGS) entry which is preliminary data.</text>
</comment>
<evidence type="ECO:0000313" key="1">
    <source>
        <dbReference type="EMBL" id="ORY32927.1"/>
    </source>
</evidence>
<keyword evidence="2" id="KW-1185">Reference proteome</keyword>